<evidence type="ECO:0000313" key="14">
    <source>
        <dbReference type="Proteomes" id="UP000824261"/>
    </source>
</evidence>
<comment type="subunit">
    <text evidence="1 10">Homodimer.</text>
</comment>
<evidence type="ECO:0000256" key="11">
    <source>
        <dbReference type="PROSITE-ProRule" id="PRU00182"/>
    </source>
</evidence>
<dbReference type="CDD" id="cd00805">
    <property type="entry name" value="TyrRS_core"/>
    <property type="match status" value="1"/>
</dbReference>
<reference evidence="13" key="1">
    <citation type="submission" date="2020-10" db="EMBL/GenBank/DDBJ databases">
        <authorList>
            <person name="Gilroy R."/>
        </authorList>
    </citation>
    <scope>NUCLEOTIDE SEQUENCE</scope>
    <source>
        <strain evidence="13">ChiGjej1B1-2707</strain>
    </source>
</reference>
<dbReference type="GO" id="GO:0005829">
    <property type="term" value="C:cytosol"/>
    <property type="evidence" value="ECO:0007669"/>
    <property type="project" value="TreeGrafter"/>
</dbReference>
<dbReference type="InterPro" id="IPR014729">
    <property type="entry name" value="Rossmann-like_a/b/a_fold"/>
</dbReference>
<feature type="domain" description="RNA-binding S4" evidence="12">
    <location>
        <begin position="343"/>
        <end position="405"/>
    </location>
</feature>
<evidence type="ECO:0000313" key="13">
    <source>
        <dbReference type="EMBL" id="HIR01883.1"/>
    </source>
</evidence>
<dbReference type="InterPro" id="IPR024088">
    <property type="entry name" value="Tyr-tRNA-ligase_bac-type"/>
</dbReference>
<dbReference type="InterPro" id="IPR002305">
    <property type="entry name" value="aa-tRNA-synth_Ic"/>
</dbReference>
<evidence type="ECO:0000256" key="8">
    <source>
        <dbReference type="ARBA" id="ARBA00023146"/>
    </source>
</evidence>
<evidence type="ECO:0000256" key="10">
    <source>
        <dbReference type="HAMAP-Rule" id="MF_02007"/>
    </source>
</evidence>
<dbReference type="CDD" id="cd00165">
    <property type="entry name" value="S4"/>
    <property type="match status" value="1"/>
</dbReference>
<dbReference type="AlphaFoldDB" id="A0A9D1A1F6"/>
<evidence type="ECO:0000256" key="4">
    <source>
        <dbReference type="ARBA" id="ARBA00022741"/>
    </source>
</evidence>
<feature type="short sequence motif" description="'HIGH' region" evidence="10">
    <location>
        <begin position="44"/>
        <end position="53"/>
    </location>
</feature>
<evidence type="ECO:0000256" key="7">
    <source>
        <dbReference type="ARBA" id="ARBA00022917"/>
    </source>
</evidence>
<evidence type="ECO:0000256" key="5">
    <source>
        <dbReference type="ARBA" id="ARBA00022840"/>
    </source>
</evidence>
<dbReference type="InterPro" id="IPR036986">
    <property type="entry name" value="S4_RNA-bd_sf"/>
</dbReference>
<keyword evidence="3 10" id="KW-0436">Ligase</keyword>
<keyword evidence="6 11" id="KW-0694">RNA-binding</keyword>
<dbReference type="PROSITE" id="PS00178">
    <property type="entry name" value="AA_TRNA_LIGASE_I"/>
    <property type="match status" value="1"/>
</dbReference>
<dbReference type="EC" id="6.1.1.1" evidence="10"/>
<evidence type="ECO:0000256" key="3">
    <source>
        <dbReference type="ARBA" id="ARBA00022598"/>
    </source>
</evidence>
<dbReference type="FunFam" id="1.10.240.10:FF:000006">
    <property type="entry name" value="Tyrosine--tRNA ligase"/>
    <property type="match status" value="1"/>
</dbReference>
<evidence type="ECO:0000256" key="6">
    <source>
        <dbReference type="ARBA" id="ARBA00022884"/>
    </source>
</evidence>
<dbReference type="GO" id="GO:0004831">
    <property type="term" value="F:tyrosine-tRNA ligase activity"/>
    <property type="evidence" value="ECO:0007669"/>
    <property type="project" value="UniProtKB-UniRule"/>
</dbReference>
<gene>
    <name evidence="10" type="primary">tyrS</name>
    <name evidence="13" type="ORF">IAA69_06450</name>
</gene>
<dbReference type="PANTHER" id="PTHR11766">
    <property type="entry name" value="TYROSYL-TRNA SYNTHETASE"/>
    <property type="match status" value="1"/>
</dbReference>
<dbReference type="Gene3D" id="3.40.50.620">
    <property type="entry name" value="HUPs"/>
    <property type="match status" value="1"/>
</dbReference>
<evidence type="ECO:0000256" key="1">
    <source>
        <dbReference type="ARBA" id="ARBA00011738"/>
    </source>
</evidence>
<dbReference type="GO" id="GO:0003723">
    <property type="term" value="F:RNA binding"/>
    <property type="evidence" value="ECO:0007669"/>
    <property type="project" value="UniProtKB-KW"/>
</dbReference>
<dbReference type="HAMAP" id="MF_02007">
    <property type="entry name" value="Tyr_tRNA_synth_type2"/>
    <property type="match status" value="1"/>
</dbReference>
<dbReference type="GO" id="GO:0005524">
    <property type="term" value="F:ATP binding"/>
    <property type="evidence" value="ECO:0007669"/>
    <property type="project" value="UniProtKB-UniRule"/>
</dbReference>
<dbReference type="SUPFAM" id="SSF52374">
    <property type="entry name" value="Nucleotidylyl transferase"/>
    <property type="match status" value="1"/>
</dbReference>
<dbReference type="InterPro" id="IPR024108">
    <property type="entry name" value="Tyr-tRNA-ligase_bac_2"/>
</dbReference>
<dbReference type="Proteomes" id="UP000824261">
    <property type="component" value="Unassembled WGS sequence"/>
</dbReference>
<dbReference type="PANTHER" id="PTHR11766:SF1">
    <property type="entry name" value="TYROSINE--TRNA LIGASE"/>
    <property type="match status" value="1"/>
</dbReference>
<keyword evidence="4 10" id="KW-0547">Nucleotide-binding</keyword>
<keyword evidence="7 10" id="KW-0648">Protein biosynthesis</keyword>
<reference evidence="13" key="2">
    <citation type="journal article" date="2021" name="PeerJ">
        <title>Extensive microbial diversity within the chicken gut microbiome revealed by metagenomics and culture.</title>
        <authorList>
            <person name="Gilroy R."/>
            <person name="Ravi A."/>
            <person name="Getino M."/>
            <person name="Pursley I."/>
            <person name="Horton D.L."/>
            <person name="Alikhan N.F."/>
            <person name="Baker D."/>
            <person name="Gharbi K."/>
            <person name="Hall N."/>
            <person name="Watson M."/>
            <person name="Adriaenssens E.M."/>
            <person name="Foster-Nyarko E."/>
            <person name="Jarju S."/>
            <person name="Secka A."/>
            <person name="Antonio M."/>
            <person name="Oren A."/>
            <person name="Chaudhuri R.R."/>
            <person name="La Ragione R."/>
            <person name="Hildebrand F."/>
            <person name="Pallen M.J."/>
        </authorList>
    </citation>
    <scope>NUCLEOTIDE SEQUENCE</scope>
    <source>
        <strain evidence="13">ChiGjej1B1-2707</strain>
    </source>
</reference>
<dbReference type="SMART" id="SM00363">
    <property type="entry name" value="S4"/>
    <property type="match status" value="1"/>
</dbReference>
<comment type="similarity">
    <text evidence="10">Belongs to the class-I aminoacyl-tRNA synthetase family. TyrS type 2 subfamily.</text>
</comment>
<dbReference type="InterPro" id="IPR002942">
    <property type="entry name" value="S4_RNA-bd"/>
</dbReference>
<comment type="caution">
    <text evidence="13">The sequence shown here is derived from an EMBL/GenBank/DDBJ whole genome shotgun (WGS) entry which is preliminary data.</text>
</comment>
<dbReference type="InterPro" id="IPR002307">
    <property type="entry name" value="Tyr-tRNA-ligase"/>
</dbReference>
<keyword evidence="5 10" id="KW-0067">ATP-binding</keyword>
<dbReference type="SUPFAM" id="SSF55174">
    <property type="entry name" value="Alpha-L RNA-binding motif"/>
    <property type="match status" value="1"/>
</dbReference>
<dbReference type="Gene3D" id="1.10.240.10">
    <property type="entry name" value="Tyrosyl-Transfer RNA Synthetase"/>
    <property type="match status" value="1"/>
</dbReference>
<keyword evidence="8 10" id="KW-0030">Aminoacyl-tRNA synthetase</keyword>
<accession>A0A9D1A1F6</accession>
<name>A0A9D1A1F6_9ACTN</name>
<dbReference type="FunFam" id="3.40.50.620:FF:000061">
    <property type="entry name" value="Tyrosine--tRNA ligase"/>
    <property type="match status" value="1"/>
</dbReference>
<comment type="catalytic activity">
    <reaction evidence="9 10">
        <text>tRNA(Tyr) + L-tyrosine + ATP = L-tyrosyl-tRNA(Tyr) + AMP + diphosphate + H(+)</text>
        <dbReference type="Rhea" id="RHEA:10220"/>
        <dbReference type="Rhea" id="RHEA-COMP:9706"/>
        <dbReference type="Rhea" id="RHEA-COMP:9707"/>
        <dbReference type="ChEBI" id="CHEBI:15378"/>
        <dbReference type="ChEBI" id="CHEBI:30616"/>
        <dbReference type="ChEBI" id="CHEBI:33019"/>
        <dbReference type="ChEBI" id="CHEBI:58315"/>
        <dbReference type="ChEBI" id="CHEBI:78442"/>
        <dbReference type="ChEBI" id="CHEBI:78536"/>
        <dbReference type="ChEBI" id="CHEBI:456215"/>
        <dbReference type="EC" id="6.1.1.1"/>
    </reaction>
</comment>
<comment type="function">
    <text evidence="10">Catalyzes the attachment of tyrosine to tRNA(Tyr) in a two-step reaction: tyrosine is first activated by ATP to form Tyr-AMP and then transferred to the acceptor end of tRNA(Tyr).</text>
</comment>
<dbReference type="Pfam" id="PF00579">
    <property type="entry name" value="tRNA-synt_1b"/>
    <property type="match status" value="1"/>
</dbReference>
<dbReference type="GO" id="GO:0006437">
    <property type="term" value="P:tyrosyl-tRNA aminoacylation"/>
    <property type="evidence" value="ECO:0007669"/>
    <property type="project" value="UniProtKB-UniRule"/>
</dbReference>
<evidence type="ECO:0000256" key="9">
    <source>
        <dbReference type="ARBA" id="ARBA00048248"/>
    </source>
</evidence>
<proteinExistence type="inferred from homology"/>
<evidence type="ECO:0000259" key="12">
    <source>
        <dbReference type="SMART" id="SM00363"/>
    </source>
</evidence>
<feature type="binding site" evidence="10">
    <location>
        <position position="231"/>
    </location>
    <ligand>
        <name>ATP</name>
        <dbReference type="ChEBI" id="CHEBI:30616"/>
    </ligand>
</feature>
<feature type="short sequence motif" description="'KMSKS' region" evidence="10">
    <location>
        <begin position="228"/>
        <end position="232"/>
    </location>
</feature>
<dbReference type="Gene3D" id="3.10.290.10">
    <property type="entry name" value="RNA-binding S4 domain"/>
    <property type="match status" value="1"/>
</dbReference>
<organism evidence="13 14">
    <name type="scientific">Candidatus Aveggerthella stercoripullorum</name>
    <dbReference type="NCBI Taxonomy" id="2840688"/>
    <lineage>
        <taxon>Bacteria</taxon>
        <taxon>Bacillati</taxon>
        <taxon>Actinomycetota</taxon>
        <taxon>Coriobacteriia</taxon>
        <taxon>Eggerthellales</taxon>
        <taxon>Eggerthellaceae</taxon>
        <taxon>Eggerthellaceae incertae sedis</taxon>
        <taxon>Candidatus Aveggerthella</taxon>
    </lineage>
</organism>
<dbReference type="Pfam" id="PF01479">
    <property type="entry name" value="S4"/>
    <property type="match status" value="1"/>
</dbReference>
<evidence type="ECO:0000256" key="2">
    <source>
        <dbReference type="ARBA" id="ARBA00022490"/>
    </source>
</evidence>
<dbReference type="NCBIfam" id="TIGR00234">
    <property type="entry name" value="tyrS"/>
    <property type="match status" value="1"/>
</dbReference>
<dbReference type="InterPro" id="IPR001412">
    <property type="entry name" value="aa-tRNA-synth_I_CS"/>
</dbReference>
<sequence length="407" mass="45059">MSPITPEEQLHIIKSGTAQIVPESALLEKLKRGKQLNIKLGVDPTAPDIHLGHAVPLRKLRAFQDLGHRVTLIIGDGTALIGDPSGRNTTRPQLTREQIAANAQTYVDQAFKILDPEKTTLRYNSEWLLSMNLEGLLKVASKFSVARILERDDFHNRYTNNQSISLHEFLYPIMQAYDSVVIEADVELGGTDQLFNLLAGRELMEKMDMEPQVCLTLPLLEGTDGVRKMSKSYGNYIGLTDEPADMFGKVMSIPDEMMVKYYRLASTLPVDQIDAIEAGLANDELHPNRVKRDLARNIVAAYHGAEAAEAAEAEFDRVFKQHEIPEDIEEFAADLTPNDEGKVYLAKLLAEAGMASSVGDARRLIDGGGVKVNGEAVPAKAYNVEPELLRDAVVQVGKRKFAKIVER</sequence>
<dbReference type="PROSITE" id="PS50889">
    <property type="entry name" value="S4"/>
    <property type="match status" value="1"/>
</dbReference>
<dbReference type="PRINTS" id="PR01040">
    <property type="entry name" value="TRNASYNTHTYR"/>
</dbReference>
<protein>
    <recommendedName>
        <fullName evidence="10">Tyrosine--tRNA ligase</fullName>
        <ecNumber evidence="10">6.1.1.1</ecNumber>
    </recommendedName>
    <alternativeName>
        <fullName evidence="10">Tyrosyl-tRNA synthetase</fullName>
        <shortName evidence="10">TyrRS</shortName>
    </alternativeName>
</protein>
<dbReference type="EMBL" id="DVGB01000078">
    <property type="protein sequence ID" value="HIR01883.1"/>
    <property type="molecule type" value="Genomic_DNA"/>
</dbReference>
<keyword evidence="2 10" id="KW-0963">Cytoplasm</keyword>
<comment type="subcellular location">
    <subcellularLocation>
        <location evidence="10">Cytoplasm</location>
    </subcellularLocation>
</comment>